<reference evidence="1 2" key="1">
    <citation type="journal article" date="2018" name="Nat. Genet.">
        <title>The Rosa genome provides new insights in the design of modern roses.</title>
        <authorList>
            <person name="Bendahmane M."/>
        </authorList>
    </citation>
    <scope>NUCLEOTIDE SEQUENCE [LARGE SCALE GENOMIC DNA]</scope>
    <source>
        <strain evidence="2">cv. Old Blush</strain>
    </source>
</reference>
<protein>
    <submittedName>
        <fullName evidence="1">Uncharacterized protein</fullName>
    </submittedName>
</protein>
<dbReference type="Proteomes" id="UP000238479">
    <property type="component" value="Chromosome 5"/>
</dbReference>
<sequence>MTFDASFFVIHPGVSKLEVRICILCVLETLIEVFMDIVWSYD</sequence>
<proteinExistence type="predicted"/>
<dbReference type="EMBL" id="PDCK01000043">
    <property type="protein sequence ID" value="PRQ33348.1"/>
    <property type="molecule type" value="Genomic_DNA"/>
</dbReference>
<dbReference type="Gramene" id="PRQ33348">
    <property type="protein sequence ID" value="PRQ33348"/>
    <property type="gene ID" value="RchiOBHm_Chr5g0056601"/>
</dbReference>
<accession>A0A2P6QGP4</accession>
<comment type="caution">
    <text evidence="1">The sequence shown here is derived from an EMBL/GenBank/DDBJ whole genome shotgun (WGS) entry which is preliminary data.</text>
</comment>
<keyword evidence="2" id="KW-1185">Reference proteome</keyword>
<name>A0A2P6QGP4_ROSCH</name>
<gene>
    <name evidence="1" type="ORF">RchiOBHm_Chr5g0056601</name>
</gene>
<organism evidence="1 2">
    <name type="scientific">Rosa chinensis</name>
    <name type="common">China rose</name>
    <dbReference type="NCBI Taxonomy" id="74649"/>
    <lineage>
        <taxon>Eukaryota</taxon>
        <taxon>Viridiplantae</taxon>
        <taxon>Streptophyta</taxon>
        <taxon>Embryophyta</taxon>
        <taxon>Tracheophyta</taxon>
        <taxon>Spermatophyta</taxon>
        <taxon>Magnoliopsida</taxon>
        <taxon>eudicotyledons</taxon>
        <taxon>Gunneridae</taxon>
        <taxon>Pentapetalae</taxon>
        <taxon>rosids</taxon>
        <taxon>fabids</taxon>
        <taxon>Rosales</taxon>
        <taxon>Rosaceae</taxon>
        <taxon>Rosoideae</taxon>
        <taxon>Rosoideae incertae sedis</taxon>
        <taxon>Rosa</taxon>
    </lineage>
</organism>
<dbReference type="AlphaFoldDB" id="A0A2P6QGP4"/>
<evidence type="ECO:0000313" key="2">
    <source>
        <dbReference type="Proteomes" id="UP000238479"/>
    </source>
</evidence>
<evidence type="ECO:0000313" key="1">
    <source>
        <dbReference type="EMBL" id="PRQ33348.1"/>
    </source>
</evidence>